<evidence type="ECO:0000259" key="9">
    <source>
        <dbReference type="Pfam" id="PF24101"/>
    </source>
</evidence>
<dbReference type="CDD" id="cd16169">
    <property type="entry name" value="Tau138_eWH"/>
    <property type="match status" value="1"/>
</dbReference>
<organism evidence="12 13">
    <name type="scientific">Nicotiana sylvestris</name>
    <name type="common">Wood tobacco</name>
    <name type="synonym">South American tobacco</name>
    <dbReference type="NCBI Taxonomy" id="4096"/>
    <lineage>
        <taxon>Eukaryota</taxon>
        <taxon>Viridiplantae</taxon>
        <taxon>Streptophyta</taxon>
        <taxon>Embryophyta</taxon>
        <taxon>Tracheophyta</taxon>
        <taxon>Spermatophyta</taxon>
        <taxon>Magnoliopsida</taxon>
        <taxon>eudicotyledons</taxon>
        <taxon>Gunneridae</taxon>
        <taxon>Pentapetalae</taxon>
        <taxon>asterids</taxon>
        <taxon>lamiids</taxon>
        <taxon>Solanales</taxon>
        <taxon>Solanaceae</taxon>
        <taxon>Nicotianoideae</taxon>
        <taxon>Nicotianeae</taxon>
        <taxon>Nicotiana</taxon>
    </lineage>
</organism>
<dbReference type="InterPro" id="IPR007309">
    <property type="entry name" value="TFIIIC_Bblock-bd"/>
</dbReference>
<dbReference type="RefSeq" id="XP_009761291.1">
    <property type="nucleotide sequence ID" value="XM_009762989.1"/>
</dbReference>
<evidence type="ECO:0000256" key="6">
    <source>
        <dbReference type="SAM" id="MobiDB-lite"/>
    </source>
</evidence>
<keyword evidence="2" id="KW-0597">Phosphoprotein</keyword>
<dbReference type="PANTHER" id="PTHR15180:SF1">
    <property type="entry name" value="GENERAL TRANSCRIPTION FACTOR 3C POLYPEPTIDE 1"/>
    <property type="match status" value="1"/>
</dbReference>
<keyword evidence="12" id="KW-1185">Reference proteome</keyword>
<feature type="region of interest" description="Disordered" evidence="6">
    <location>
        <begin position="1488"/>
        <end position="1529"/>
    </location>
</feature>
<dbReference type="InterPro" id="IPR056020">
    <property type="entry name" value="DUF7599"/>
</dbReference>
<evidence type="ECO:0000259" key="7">
    <source>
        <dbReference type="Pfam" id="PF04182"/>
    </source>
</evidence>
<comment type="subcellular location">
    <subcellularLocation>
        <location evidence="1">Nucleus</location>
    </subcellularLocation>
</comment>
<feature type="region of interest" description="Disordered" evidence="6">
    <location>
        <begin position="1077"/>
        <end position="1104"/>
    </location>
</feature>
<keyword evidence="4" id="KW-0804">Transcription</keyword>
<feature type="compositionally biased region" description="Basic and acidic residues" evidence="6">
    <location>
        <begin position="840"/>
        <end position="858"/>
    </location>
</feature>
<name>A0A1U7V8K9_NICSY</name>
<dbReference type="GO" id="GO:0042791">
    <property type="term" value="P:5S class rRNA transcription by RNA polymerase III"/>
    <property type="evidence" value="ECO:0007669"/>
    <property type="project" value="TreeGrafter"/>
</dbReference>
<dbReference type="GO" id="GO:0003677">
    <property type="term" value="F:DNA binding"/>
    <property type="evidence" value="ECO:0007669"/>
    <property type="project" value="UniProtKB-KW"/>
</dbReference>
<evidence type="ECO:0000256" key="5">
    <source>
        <dbReference type="ARBA" id="ARBA00023242"/>
    </source>
</evidence>
<keyword evidence="3" id="KW-0238">DNA-binding</keyword>
<dbReference type="Pfam" id="PF23704">
    <property type="entry name" value="WHD_GTF3C1_N"/>
    <property type="match status" value="1"/>
</dbReference>
<evidence type="ECO:0000313" key="12">
    <source>
        <dbReference type="Proteomes" id="UP000189701"/>
    </source>
</evidence>
<evidence type="ECO:0000256" key="4">
    <source>
        <dbReference type="ARBA" id="ARBA00023163"/>
    </source>
</evidence>
<dbReference type="Pfam" id="PF04182">
    <property type="entry name" value="B-block_TFIIIC"/>
    <property type="match status" value="1"/>
</dbReference>
<dbReference type="Proteomes" id="UP000189701">
    <property type="component" value="Unplaced"/>
</dbReference>
<dbReference type="eggNOG" id="ENOG502QPUA">
    <property type="taxonomic scope" value="Eukaryota"/>
</dbReference>
<feature type="compositionally biased region" description="Basic and acidic residues" evidence="6">
    <location>
        <begin position="1496"/>
        <end position="1507"/>
    </location>
</feature>
<feature type="domain" description="DUF7647" evidence="11">
    <location>
        <begin position="621"/>
        <end position="796"/>
    </location>
</feature>
<feature type="domain" description="B-block binding subunit of TFIIIC" evidence="7">
    <location>
        <begin position="129"/>
        <end position="206"/>
    </location>
</feature>
<evidence type="ECO:0000256" key="2">
    <source>
        <dbReference type="ARBA" id="ARBA00022553"/>
    </source>
</evidence>
<evidence type="ECO:0000259" key="11">
    <source>
        <dbReference type="Pfam" id="PF24658"/>
    </source>
</evidence>
<dbReference type="InterPro" id="IPR044210">
    <property type="entry name" value="Tfc3-like"/>
</dbReference>
<dbReference type="Pfam" id="PF24101">
    <property type="entry name" value="WHD_GTF3C1"/>
    <property type="match status" value="1"/>
</dbReference>
<dbReference type="GO" id="GO:0005634">
    <property type="term" value="C:nucleus"/>
    <property type="evidence" value="ECO:0007669"/>
    <property type="project" value="UniProtKB-SubCell"/>
</dbReference>
<accession>A0A1U7V8K9</accession>
<feature type="domain" description="General transcription factor 3C polypeptide 1 winged-helix" evidence="8">
    <location>
        <begin position="1"/>
        <end position="107"/>
    </location>
</feature>
<dbReference type="GO" id="GO:0000127">
    <property type="term" value="C:transcription factor TFIIIC complex"/>
    <property type="evidence" value="ECO:0007669"/>
    <property type="project" value="InterPro"/>
</dbReference>
<feature type="domain" description="GTF3C1 extended winged-helix" evidence="9">
    <location>
        <begin position="431"/>
        <end position="538"/>
    </location>
</feature>
<dbReference type="STRING" id="4096.A0A1U7V8K9"/>
<dbReference type="InterPro" id="IPR056064">
    <property type="entry name" value="DUF7647"/>
</dbReference>
<evidence type="ECO:0000313" key="13">
    <source>
        <dbReference type="RefSeq" id="XP_009761291.1"/>
    </source>
</evidence>
<dbReference type="InterPro" id="IPR035625">
    <property type="entry name" value="Tfc3-like_eWH"/>
</dbReference>
<reference evidence="13" key="2">
    <citation type="submission" date="2025-08" db="UniProtKB">
        <authorList>
            <consortium name="RefSeq"/>
        </authorList>
    </citation>
    <scope>IDENTIFICATION</scope>
    <source>
        <tissue evidence="13">Leaf</tissue>
    </source>
</reference>
<dbReference type="InterPro" id="IPR056428">
    <property type="entry name" value="WH_GTF3C1"/>
</dbReference>
<dbReference type="PANTHER" id="PTHR15180">
    <property type="entry name" value="GENERAL TRANSCRIPTION FACTOR 3C POLYPEPTIDE 1"/>
    <property type="match status" value="1"/>
</dbReference>
<sequence length="1649" mass="187103">MDTIVNKAVEELCIQGCKGSSSVLISDLWPKLNPILSKNGLVLCNNVKKAILSNLINIPSLEFESREGSRYTCDDNDLVKSYSVEECERMELKIVIPEHMVDNFTRIHEVEVSKSKLCKQELEALHLRKRVLQRIAIARANGITQCELTKEFGIKANNFFHIFKELEVLGLIVRHEAIIWTNEASNNGKLISKHTTTNMLYLSRYRKHLHSQQRLEIRGGVLMADDLSYENSGSCDVKSNREDVHIKDYLPILRDICNKLEKAKGKVLTISNIKKDLGYQDAFGHKEWRKNILRRLTQAQVVEVTEKGKSLRLLKEFSPMHFNTRIRRSDDLGRKQPPVKIEKRGQIGQQLVELPVEHQTFEEVQDWGNNRMSNGQNSSIDVSNTVNDTKMQIMDSSVRDFVPVKSSVTETISPRCQAYKAYPSHKLREDWAREQREQWILKMLEEEKFLIKPELQRRLENLEKDRHTSMDKKTLERSLNKLQHKGHCKCLDVFFPAVTNFCENRKKVVVLHPSIYELSPAMLVKIYDRIRSFERKVRRESFSQFEKGNALPIVYDMGIGQQRVEMDVQDALAKKSHWIRSVMPKLAQAKRLHIYLWEYVNNAHDSEDTSSSGKYGCGLKNDDNSCKLIDIGAAIEAMQLELFLQVSGSAPMHDNMFEKCGDYLHLSNIPMKDYVRLSDTQSIQELSLLIVILQRFKLIRLVCGEHTVDATHVIQITLTHALELKPYFEEPFSSTARSSDFHGPDSCHQVRHDFVLSNRNAVDEYWNTLEYLLAGANPEAASIASPESAIQEVFHCFHNRKQMRLCRFQGVVTAKWMEVQPIEGWNNSLQKRKRSSGGDPARHEKLRTSDVRPSDKSTFDTVDQFPDEQNAFLVSPGDVGCNSQINCVGDHREVTKGLEQCEKTEANHSFMKRSDISSLKPTCRSSFSWSEDADRQLVIEFVRHKAAVGPYSRFKWASVKNLPASPDACKRRMTALNCCMQFRSALMNLCNAVSERYARHLQNRSLDCGDCEEMVWHHASEEEDLDQGVSDGREHSRKAVAHERWDDFDNDNVKVALDKVLECKKIAKLDGSNGVQSANDNSDLSLNAERPEKSSHWVPKRCGDPLSESNSVSRQAFESVAVANAAELLKMAVLAFSRFRLVPASIVATYNHYPKHDILDAFNFLKEKKVIRTTAKGTVVFPPNILNSMFLSPLQRETGAQAARFSTWLHQREKEMINGGVDLLPDLQGGDVLTLCGLLSSGELSIIPCLPDEGVGEAKDARTLKRKHNICEFWDGNRSKKLRPWLIGKGEGRRAKGFPDITLSLSRATFFSREAVEFFKDDDNQPLTQIGEESQVKFMSVLEASSSASYFEGQNHVKETHENESYRYTAVSSKELLWEAMASCAEQFCSFSSKKESSAFNPQLFRSLLLAIQKAGDQGLSMKEISMSVDVQGEKLLGIIVDVLETFGQVLKVNAYDSVHVVDSLYRSKYVLSTMSVAQQDSLVIPSGVSKGAAPSKHEAAELHNPTDQEQPSEPLLERQSTNNDHDPLDFQTAKSHFCKPILFWIDGDGTVNNIVYRKLVSRALGIIMQNPGILEDNVIDQMHGLNPQSCRTLLEMMILDNHIIVRKMFETTAGPPAILSGLLGRQFMNSKIILKRHLFANPMSSSLL</sequence>
<feature type="region of interest" description="Disordered" evidence="6">
    <location>
        <begin position="828"/>
        <end position="858"/>
    </location>
</feature>
<gene>
    <name evidence="13" type="primary">LOC104213479</name>
</gene>
<feature type="domain" description="DUF7599" evidence="10">
    <location>
        <begin position="247"/>
        <end position="324"/>
    </location>
</feature>
<evidence type="ECO:0000256" key="1">
    <source>
        <dbReference type="ARBA" id="ARBA00004123"/>
    </source>
</evidence>
<evidence type="ECO:0000259" key="8">
    <source>
        <dbReference type="Pfam" id="PF23704"/>
    </source>
</evidence>
<evidence type="ECO:0000256" key="3">
    <source>
        <dbReference type="ARBA" id="ARBA00023125"/>
    </source>
</evidence>
<dbReference type="Pfam" id="PF24538">
    <property type="entry name" value="DUF7599"/>
    <property type="match status" value="1"/>
</dbReference>
<reference evidence="12" key="1">
    <citation type="journal article" date="2013" name="Genome Biol.">
        <title>Reference genomes and transcriptomes of Nicotiana sylvestris and Nicotiana tomentosiformis.</title>
        <authorList>
            <person name="Sierro N."/>
            <person name="Battey J.N."/>
            <person name="Ouadi S."/>
            <person name="Bovet L."/>
            <person name="Goepfert S."/>
            <person name="Bakaher N."/>
            <person name="Peitsch M.C."/>
            <person name="Ivanov N.V."/>
        </authorList>
    </citation>
    <scope>NUCLEOTIDE SEQUENCE [LARGE SCALE GENOMIC DNA]</scope>
</reference>
<dbReference type="GO" id="GO:0006384">
    <property type="term" value="P:transcription initiation at RNA polymerase III promoter"/>
    <property type="evidence" value="ECO:0007669"/>
    <property type="project" value="InterPro"/>
</dbReference>
<protein>
    <submittedName>
        <fullName evidence="13">Uncharacterized protein LOC104213479 isoform X2</fullName>
    </submittedName>
</protein>
<proteinExistence type="predicted"/>
<evidence type="ECO:0000259" key="10">
    <source>
        <dbReference type="Pfam" id="PF24538"/>
    </source>
</evidence>
<dbReference type="InterPro" id="IPR056467">
    <property type="entry name" value="eWH_GTF3C1"/>
</dbReference>
<dbReference type="OrthoDB" id="68020at2759"/>
<keyword evidence="5" id="KW-0539">Nucleus</keyword>
<dbReference type="Pfam" id="PF24658">
    <property type="entry name" value="DUF7647"/>
    <property type="match status" value="1"/>
</dbReference>